<evidence type="ECO:0000256" key="4">
    <source>
        <dbReference type="ARBA" id="ARBA00022840"/>
    </source>
</evidence>
<comment type="caution">
    <text evidence="10">The sequence shown here is derived from an EMBL/GenBank/DDBJ whole genome shotgun (WGS) entry which is preliminary data.</text>
</comment>
<dbReference type="PROSITE" id="PS00211">
    <property type="entry name" value="ABC_TRANSPORTER_1"/>
    <property type="match status" value="1"/>
</dbReference>
<evidence type="ECO:0000256" key="2">
    <source>
        <dbReference type="ARBA" id="ARBA00022692"/>
    </source>
</evidence>
<organism evidence="10 11">
    <name type="scientific">Marinomonas sargassi</name>
    <dbReference type="NCBI Taxonomy" id="2984494"/>
    <lineage>
        <taxon>Bacteria</taxon>
        <taxon>Pseudomonadati</taxon>
        <taxon>Pseudomonadota</taxon>
        <taxon>Gammaproteobacteria</taxon>
        <taxon>Oceanospirillales</taxon>
        <taxon>Oceanospirillaceae</taxon>
        <taxon>Marinomonas</taxon>
    </lineage>
</organism>
<evidence type="ECO:0000313" key="11">
    <source>
        <dbReference type="Proteomes" id="UP001209713"/>
    </source>
</evidence>
<accession>A0ABT2YNV5</accession>
<feature type="domain" description="ABC transmembrane type-1" evidence="9">
    <location>
        <begin position="16"/>
        <end position="291"/>
    </location>
</feature>
<dbReference type="InterPro" id="IPR005898">
    <property type="entry name" value="Cyc_pep_transpt_SyrD/YojI"/>
</dbReference>
<proteinExistence type="predicted"/>
<gene>
    <name evidence="10" type="ORF">OFY17_01625</name>
</gene>
<evidence type="ECO:0000259" key="9">
    <source>
        <dbReference type="PROSITE" id="PS50929"/>
    </source>
</evidence>
<keyword evidence="2 7" id="KW-0812">Transmembrane</keyword>
<feature type="transmembrane region" description="Helical" evidence="7">
    <location>
        <begin position="128"/>
        <end position="144"/>
    </location>
</feature>
<feature type="transmembrane region" description="Helical" evidence="7">
    <location>
        <begin position="242"/>
        <end position="262"/>
    </location>
</feature>
<dbReference type="InterPro" id="IPR011527">
    <property type="entry name" value="ABC1_TM_dom"/>
</dbReference>
<dbReference type="InterPro" id="IPR003439">
    <property type="entry name" value="ABC_transporter-like_ATP-bd"/>
</dbReference>
<feature type="transmembrane region" description="Helical" evidence="7">
    <location>
        <begin position="150"/>
        <end position="169"/>
    </location>
</feature>
<dbReference type="InterPro" id="IPR039421">
    <property type="entry name" value="Type_1_exporter"/>
</dbReference>
<dbReference type="PROSITE" id="PS50929">
    <property type="entry name" value="ABC_TM1F"/>
    <property type="match status" value="1"/>
</dbReference>
<dbReference type="EMBL" id="JAOVZB010000001">
    <property type="protein sequence ID" value="MCV2401571.1"/>
    <property type="molecule type" value="Genomic_DNA"/>
</dbReference>
<dbReference type="Pfam" id="PF00005">
    <property type="entry name" value="ABC_tran"/>
    <property type="match status" value="1"/>
</dbReference>
<evidence type="ECO:0000256" key="5">
    <source>
        <dbReference type="ARBA" id="ARBA00022989"/>
    </source>
</evidence>
<feature type="transmembrane region" description="Helical" evidence="7">
    <location>
        <begin position="15"/>
        <end position="38"/>
    </location>
</feature>
<dbReference type="SUPFAM" id="SSF52540">
    <property type="entry name" value="P-loop containing nucleoside triphosphate hydrolases"/>
    <property type="match status" value="1"/>
</dbReference>
<keyword evidence="3" id="KW-0547">Nucleotide-binding</keyword>
<evidence type="ECO:0000256" key="1">
    <source>
        <dbReference type="ARBA" id="ARBA00004651"/>
    </source>
</evidence>
<dbReference type="InterPro" id="IPR027417">
    <property type="entry name" value="P-loop_NTPase"/>
</dbReference>
<evidence type="ECO:0000259" key="8">
    <source>
        <dbReference type="PROSITE" id="PS50893"/>
    </source>
</evidence>
<dbReference type="Gene3D" id="1.20.1560.10">
    <property type="entry name" value="ABC transporter type 1, transmembrane domain"/>
    <property type="match status" value="1"/>
</dbReference>
<keyword evidence="4" id="KW-0067">ATP-binding</keyword>
<comment type="subcellular location">
    <subcellularLocation>
        <location evidence="1">Cell membrane</location>
        <topology evidence="1">Multi-pass membrane protein</topology>
    </subcellularLocation>
</comment>
<dbReference type="InterPro" id="IPR003593">
    <property type="entry name" value="AAA+_ATPase"/>
</dbReference>
<dbReference type="NCBIfam" id="TIGR01194">
    <property type="entry name" value="cyc_pep_trnsptr"/>
    <property type="match status" value="1"/>
</dbReference>
<dbReference type="InterPro" id="IPR036640">
    <property type="entry name" value="ABC1_TM_sf"/>
</dbReference>
<keyword evidence="5 7" id="KW-1133">Transmembrane helix</keyword>
<name>A0ABT2YNV5_9GAMM</name>
<dbReference type="PANTHER" id="PTHR24221:SF653">
    <property type="entry name" value="TRANSPORT ATP-BINDING PROTEIN CYDC"/>
    <property type="match status" value="1"/>
</dbReference>
<feature type="transmembrane region" description="Helical" evidence="7">
    <location>
        <begin position="268"/>
        <end position="290"/>
    </location>
</feature>
<dbReference type="PANTHER" id="PTHR24221">
    <property type="entry name" value="ATP-BINDING CASSETTE SUB-FAMILY B"/>
    <property type="match status" value="1"/>
</dbReference>
<evidence type="ECO:0000256" key="3">
    <source>
        <dbReference type="ARBA" id="ARBA00022741"/>
    </source>
</evidence>
<evidence type="ECO:0000256" key="6">
    <source>
        <dbReference type="ARBA" id="ARBA00023136"/>
    </source>
</evidence>
<dbReference type="InterPro" id="IPR017871">
    <property type="entry name" value="ABC_transporter-like_CS"/>
</dbReference>
<dbReference type="SUPFAM" id="SSF90123">
    <property type="entry name" value="ABC transporter transmembrane region"/>
    <property type="match status" value="1"/>
</dbReference>
<dbReference type="NCBIfam" id="NF007813">
    <property type="entry name" value="PRK10522.1"/>
    <property type="match status" value="1"/>
</dbReference>
<keyword evidence="11" id="KW-1185">Reference proteome</keyword>
<evidence type="ECO:0000256" key="7">
    <source>
        <dbReference type="SAM" id="Phobius"/>
    </source>
</evidence>
<feature type="domain" description="ABC transporter" evidence="8">
    <location>
        <begin position="324"/>
        <end position="554"/>
    </location>
</feature>
<reference evidence="10 11" key="1">
    <citation type="submission" date="2022-10" db="EMBL/GenBank/DDBJ databases">
        <title>Marinomonas transparenta sp. nov. and Marinomonas sargassi sp. nov., isolated from marine alga (Sargassum natans (L.) Gaillon).</title>
        <authorList>
            <person name="Wang Y."/>
        </authorList>
    </citation>
    <scope>NUCLEOTIDE SEQUENCE [LARGE SCALE GENOMIC DNA]</scope>
    <source>
        <strain evidence="10 11">C2222</strain>
    </source>
</reference>
<dbReference type="Proteomes" id="UP001209713">
    <property type="component" value="Unassembled WGS sequence"/>
</dbReference>
<keyword evidence="6 7" id="KW-0472">Membrane</keyword>
<feature type="transmembrane region" description="Helical" evidence="7">
    <location>
        <begin position="50"/>
        <end position="76"/>
    </location>
</feature>
<dbReference type="SMART" id="SM00382">
    <property type="entry name" value="AAA"/>
    <property type="match status" value="1"/>
</dbReference>
<dbReference type="PROSITE" id="PS50893">
    <property type="entry name" value="ABC_TRANSPORTER_2"/>
    <property type="match status" value="1"/>
</dbReference>
<protein>
    <submittedName>
        <fullName evidence="10">Multidrug ABC transporter permease/ATP-binding protein</fullName>
    </submittedName>
</protein>
<sequence>MKLLLQLAGKQSKTLLLVMFLSMASALLTISVIAFIQYRLLNEHASFSQSLIQFFLLLIALLLTATIAQISLHKLGHQFVYKKRRRLVAQLINTDIEQIENIGDAKILASLNTDIRNITIAFVHLPELLYGIILSAVSMAYLAFLSIPLFSISLLMLSMTGLLGFWLINRISSHIRKVREYDDKLYQDYQTLIDGRKELSLNPARAKRYFKEEFNKNAAGYRDQVIGADILNGFAANLANTIVLALIGVNYALALGLGWSSFQVASSFALVILFIRMPLMAAIGALPAFVTANISMKKLASLSLNESDKLIDEKSASTLSFQQLTLQGVTYQYRSNNEEKPFQVGPIDLTITRGELIFIIGGNGSGKSTFARLLTGLYRPHSGEVNVDGSTIHANSWHLYRHYFSAVFSDFHLFQQITDGNGKNISNNEIDNWMGHLEMAHKVSHENGYLSDTRYSQGQRKRLALIMSIAEQRGCILLDEWAADQDPRFRKIFYTQLLPLLKERGITIIAITHDDKYFDCADRVLKMDNGKLSELNPTNSSQVREAITATENQR</sequence>
<dbReference type="RefSeq" id="WP_263528945.1">
    <property type="nucleotide sequence ID" value="NZ_JAOVZB010000001.1"/>
</dbReference>
<dbReference type="Gene3D" id="3.40.50.300">
    <property type="entry name" value="P-loop containing nucleotide triphosphate hydrolases"/>
    <property type="match status" value="1"/>
</dbReference>
<evidence type="ECO:0000313" key="10">
    <source>
        <dbReference type="EMBL" id="MCV2401571.1"/>
    </source>
</evidence>